<accession>A0A2N5SZF1</accession>
<evidence type="ECO:0000256" key="1">
    <source>
        <dbReference type="SAM" id="MobiDB-lite"/>
    </source>
</evidence>
<dbReference type="AlphaFoldDB" id="A0A2N5SZF1"/>
<name>A0A2N5SZF1_9BASI</name>
<evidence type="ECO:0000313" key="3">
    <source>
        <dbReference type="Proteomes" id="UP000235392"/>
    </source>
</evidence>
<feature type="compositionally biased region" description="Low complexity" evidence="1">
    <location>
        <begin position="1"/>
        <end position="17"/>
    </location>
</feature>
<feature type="region of interest" description="Disordered" evidence="1">
    <location>
        <begin position="1"/>
        <end position="28"/>
    </location>
</feature>
<organism evidence="2 3">
    <name type="scientific">Puccinia coronata f. sp. avenae</name>
    <dbReference type="NCBI Taxonomy" id="200324"/>
    <lineage>
        <taxon>Eukaryota</taxon>
        <taxon>Fungi</taxon>
        <taxon>Dikarya</taxon>
        <taxon>Basidiomycota</taxon>
        <taxon>Pucciniomycotina</taxon>
        <taxon>Pucciniomycetes</taxon>
        <taxon>Pucciniales</taxon>
        <taxon>Pucciniaceae</taxon>
        <taxon>Puccinia</taxon>
    </lineage>
</organism>
<feature type="region of interest" description="Disordered" evidence="1">
    <location>
        <begin position="45"/>
        <end position="70"/>
    </location>
</feature>
<comment type="caution">
    <text evidence="2">The sequence shown here is derived from an EMBL/GenBank/DDBJ whole genome shotgun (WGS) entry which is preliminary data.</text>
</comment>
<evidence type="ECO:0000313" key="2">
    <source>
        <dbReference type="EMBL" id="PLW18624.1"/>
    </source>
</evidence>
<proteinExistence type="predicted"/>
<gene>
    <name evidence="2" type="ORF">PCASD_23488</name>
</gene>
<protein>
    <submittedName>
        <fullName evidence="2">Uncharacterized protein</fullName>
    </submittedName>
</protein>
<dbReference type="Proteomes" id="UP000235392">
    <property type="component" value="Unassembled WGS sequence"/>
</dbReference>
<sequence>MWISKISSSGQQKGGIIVRMDNPRDTQNKVHRENLLARTMKQLDACQQGPSGQARSSEEGGDEGVAPDAEFGDLDVCVDNIFDKYGAMVKDYDQIHPVYLDPTNPNRFLLLTSGNVIKWAGMLG</sequence>
<reference evidence="2 3" key="1">
    <citation type="submission" date="2017-11" db="EMBL/GenBank/DDBJ databases">
        <title>De novo assembly and phasing of dikaryotic genomes from two isolates of Puccinia coronata f. sp. avenae, the causal agent of oat crown rust.</title>
        <authorList>
            <person name="Miller M.E."/>
            <person name="Zhang Y."/>
            <person name="Omidvar V."/>
            <person name="Sperschneider J."/>
            <person name="Schwessinger B."/>
            <person name="Raley C."/>
            <person name="Palmer J.M."/>
            <person name="Garnica D."/>
            <person name="Upadhyaya N."/>
            <person name="Rathjen J."/>
            <person name="Taylor J.M."/>
            <person name="Park R.F."/>
            <person name="Dodds P.N."/>
            <person name="Hirsch C.D."/>
            <person name="Kianian S.F."/>
            <person name="Figueroa M."/>
        </authorList>
    </citation>
    <scope>NUCLEOTIDE SEQUENCE [LARGE SCALE GENOMIC DNA]</scope>
    <source>
        <strain evidence="2">12SD80</strain>
    </source>
</reference>
<dbReference type="EMBL" id="PGCI01000729">
    <property type="protein sequence ID" value="PLW18624.1"/>
    <property type="molecule type" value="Genomic_DNA"/>
</dbReference>